<feature type="region of interest" description="Disordered" evidence="7">
    <location>
        <begin position="1155"/>
        <end position="1185"/>
    </location>
</feature>
<evidence type="ECO:0000313" key="10">
    <source>
        <dbReference type="Proteomes" id="UP001396334"/>
    </source>
</evidence>
<feature type="region of interest" description="Disordered" evidence="7">
    <location>
        <begin position="213"/>
        <end position="232"/>
    </location>
</feature>
<dbReference type="InterPro" id="IPR027409">
    <property type="entry name" value="GroEL-like_apical_dom_sf"/>
</dbReference>
<proteinExistence type="predicted"/>
<keyword evidence="4 6" id="KW-0418">Kinase</keyword>
<evidence type="ECO:0000313" key="9">
    <source>
        <dbReference type="EMBL" id="KAK9023702.1"/>
    </source>
</evidence>
<dbReference type="EC" id="2.7.1.150" evidence="1"/>
<reference evidence="9 10" key="1">
    <citation type="journal article" date="2024" name="G3 (Bethesda)">
        <title>Genome assembly of Hibiscus sabdariffa L. provides insights into metabolisms of medicinal natural products.</title>
        <authorList>
            <person name="Kim T."/>
        </authorList>
    </citation>
    <scope>NUCLEOTIDE SEQUENCE [LARGE SCALE GENOMIC DNA]</scope>
    <source>
        <strain evidence="9">TK-2024</strain>
        <tissue evidence="9">Old leaves</tissue>
    </source>
</reference>
<keyword evidence="5 6" id="KW-0067">ATP-binding</keyword>
<keyword evidence="10" id="KW-1185">Reference proteome</keyword>
<dbReference type="SUPFAM" id="SSF52029">
    <property type="entry name" value="GroEL apical domain-like"/>
    <property type="match status" value="1"/>
</dbReference>
<dbReference type="Gene3D" id="3.50.7.10">
    <property type="entry name" value="GroEL"/>
    <property type="match status" value="1"/>
</dbReference>
<dbReference type="PANTHER" id="PTHR45748:SF4">
    <property type="entry name" value="1-PHOSPHATIDYLINOSITOL-3-PHOSPHATE 5-KINASE FAB1D-RELATED"/>
    <property type="match status" value="1"/>
</dbReference>
<evidence type="ECO:0000256" key="2">
    <source>
        <dbReference type="ARBA" id="ARBA00022679"/>
    </source>
</evidence>
<evidence type="ECO:0000256" key="7">
    <source>
        <dbReference type="SAM" id="MobiDB-lite"/>
    </source>
</evidence>
<evidence type="ECO:0000256" key="4">
    <source>
        <dbReference type="ARBA" id="ARBA00022777"/>
    </source>
</evidence>
<dbReference type="Gene3D" id="3.30.810.10">
    <property type="entry name" value="2-Layer Sandwich"/>
    <property type="match status" value="1"/>
</dbReference>
<accession>A0ABR2SEW0</accession>
<evidence type="ECO:0000256" key="1">
    <source>
        <dbReference type="ARBA" id="ARBA00012009"/>
    </source>
</evidence>
<dbReference type="Pfam" id="PF00118">
    <property type="entry name" value="Cpn60_TCP1"/>
    <property type="match status" value="1"/>
</dbReference>
<dbReference type="Pfam" id="PF01504">
    <property type="entry name" value="PIP5K"/>
    <property type="match status" value="2"/>
</dbReference>
<dbReference type="InterPro" id="IPR002498">
    <property type="entry name" value="PInositol-4-P-4/5-kinase_core"/>
</dbReference>
<dbReference type="CDD" id="cd03334">
    <property type="entry name" value="Fab1_TCP"/>
    <property type="match status" value="1"/>
</dbReference>
<dbReference type="InterPro" id="IPR027483">
    <property type="entry name" value="PInositol-4-P-4/5-kinase_C_sf"/>
</dbReference>
<dbReference type="InterPro" id="IPR027410">
    <property type="entry name" value="TCP-1-like_intermed_sf"/>
</dbReference>
<dbReference type="SUPFAM" id="SSF54849">
    <property type="entry name" value="GroEL-intermediate domain like"/>
    <property type="match status" value="1"/>
</dbReference>
<organism evidence="9 10">
    <name type="scientific">Hibiscus sabdariffa</name>
    <name type="common">roselle</name>
    <dbReference type="NCBI Taxonomy" id="183260"/>
    <lineage>
        <taxon>Eukaryota</taxon>
        <taxon>Viridiplantae</taxon>
        <taxon>Streptophyta</taxon>
        <taxon>Embryophyta</taxon>
        <taxon>Tracheophyta</taxon>
        <taxon>Spermatophyta</taxon>
        <taxon>Magnoliopsida</taxon>
        <taxon>eudicotyledons</taxon>
        <taxon>Gunneridae</taxon>
        <taxon>Pentapetalae</taxon>
        <taxon>rosids</taxon>
        <taxon>malvids</taxon>
        <taxon>Malvales</taxon>
        <taxon>Malvaceae</taxon>
        <taxon>Malvoideae</taxon>
        <taxon>Hibiscus</taxon>
    </lineage>
</organism>
<keyword evidence="3 6" id="KW-0547">Nucleotide-binding</keyword>
<dbReference type="SMART" id="SM00330">
    <property type="entry name" value="PIPKc"/>
    <property type="match status" value="1"/>
</dbReference>
<protein>
    <recommendedName>
        <fullName evidence="1">1-phosphatidylinositol-3-phosphate 5-kinase</fullName>
        <ecNumber evidence="1">2.7.1.150</ecNumber>
    </recommendedName>
</protein>
<dbReference type="Proteomes" id="UP001396334">
    <property type="component" value="Unassembled WGS sequence"/>
</dbReference>
<dbReference type="PROSITE" id="PS51455">
    <property type="entry name" value="PIPK"/>
    <property type="match status" value="1"/>
</dbReference>
<keyword evidence="2 6" id="KW-0808">Transferase</keyword>
<dbReference type="InterPro" id="IPR044769">
    <property type="entry name" value="PIKfyve_PIPKc"/>
</dbReference>
<evidence type="ECO:0000256" key="6">
    <source>
        <dbReference type="PROSITE-ProRule" id="PRU00781"/>
    </source>
</evidence>
<dbReference type="CDD" id="cd17300">
    <property type="entry name" value="PIPKc_PIKfyve"/>
    <property type="match status" value="1"/>
</dbReference>
<sequence length="1764" mass="195801">MAARAKLSAGTMSRGQQSKTLSINVWHFDNLRNTISTDLSYLNSESLNITGLSFPADPSHSSFEISERQGRSPETVDAHLEMTGDMSVRGHDAQIFVLWIALTVCSMCHNCGAELTQSSEDKTKLENGNALISCTGDPIQPCKLCWERQGREFVKRGGNTPYSTPLISPASSLSSSDRSYSSCSDFSVDMNSYDRVEGEQEFGPKIIHGELNCLPKGRNPSSEDLGERVDSSNMMTESNLRDEKNSNDMDIVIDDEKSETSNEQAAKENVIENSNTTSVKESGVPQFINGEIYSEIWEPPEPEDPDDDLENTLAFYDDDEDDECGDGIKWGKPSSLSHTDVGNGHYRFKEEKQRATKEVINGKFKAIVSQLLKSSSVACSVKDNDSWVDVLTSLSLEAALFLKHDPTDGNAMGPDGCVKVKCIATGSRSQSQLIKGLVFKKNAAHKHMPTKFKNPRLLLIQGALGQSSSGLSSLSSLDEEKGHMKALSEMIDMCHPNVILVEKSVSRDVQECILSKGITLVFDMKLNRLKRVACCTGLPIIPSNHLINQNQKQNDSYKQCDSFHIEKFVEEHACSGEGGKRPSKTLMFLEGCPKRLCCTILLKGSHSEELKKIKCVVQYAVVMAHHLILETSFLIDQKAMFSSIPLTGMADVFPTNQEPRTLDICNSSATCLNDFTAETGSNGTDIPISNGFHEEGYHVNDQIAKSGLYDSSALSLEPYNPAIFSGLSSVSTSLKKVIGNSFPLASTAPHRSLTTYIGLNEGEPKLTEAVPTMKSLEVLEQFDSEPKCGHNEEKSLDDGQPPSFPACSEALLDFNANGDNNEEKMQNKEKINTMLDSQSILVLMSSRNVLKGTMCEQSHFIHIMFYGNFDVPLGKFLRDNLLNQTRHCTICGELPEAHVYYYAHHNKQLTIQVKRLPKHLPGKAEGKLWMWSGCGKCQTGNGVSKSTKRVLISTAARGLSFGKFLELSFSEHYSSHGLSSCGHSLHKDFLYFFGLGPMVAMFNYSTFTTYTVSMPPQQLEFSRSIRPDWLKEEFENVYAKGKLMFGEVATFLDYLRSQFEGSTLNLKGSLKVFSDVEEMLKLEASEFELSIQNAVANNGNANLSSHKLLSLNRVRWDLLLESFIWDRRLHSLLLPDPTVVVTGANNKAVSEQLKLHTDSADGEDSGGENKLADDDKASENTGNLKAYSDSFVERNEFSGDELSSNIPVEKSEGCDYVHGSSTEVENIEKLTVDGVCPMESSKPESIVAPMSGYLQVDRTIPISTDLDYDDSIVDSSMNGGSPCSLLSSLENINGWFWMPSSEIRQIYMKDLLRGNVPKFESISSYTPSQIPTGYQLIRDEASWLYIPLGTNDYIVSDYEGELSSIIACALTLLKDIPAVTEVSNEDGRRDKPMESLHSLSRAPTITSLHWSSIGSSDSDSASSLSISSEDSRFSSFDGLTLLDSLVPPDAHNIEVSLGVSKSLGKGKYSVISLYANRFRDLRERCCPSELDYIASLSRCKNWDAKGGKSKSFFAKTLDDRFIIKEIKKTEYESFEKFAVHYFKYMNQSFDSGSQTCLAKVLGIYQVIVRQPKTGKETSRHDLMVMENLAFGRNLTRLYDLKGALHARFSSAAEGSGDVLLDQNFVNDMNSSPLYVSNQAKRLLQRAVWNDTTFLNSINVMDYSLLVGVDTQGRELVCGIIDYLRQYTWDKQLETWVKSSLVPKNLLPTVISPREYKKRFRKFMSTYFRSVPDHWCSQGSSDPCQLCCTGDDAFSQPKSLNGIYA</sequence>
<dbReference type="PANTHER" id="PTHR45748">
    <property type="entry name" value="1-PHOSPHATIDYLINOSITOL 3-PHOSPHATE 5-KINASE-RELATED"/>
    <property type="match status" value="1"/>
</dbReference>
<evidence type="ECO:0000256" key="3">
    <source>
        <dbReference type="ARBA" id="ARBA00022741"/>
    </source>
</evidence>
<evidence type="ECO:0000256" key="5">
    <source>
        <dbReference type="ARBA" id="ARBA00022840"/>
    </source>
</evidence>
<gene>
    <name evidence="9" type="ORF">V6N11_003907</name>
</gene>
<comment type="caution">
    <text evidence="9">The sequence shown here is derived from an EMBL/GenBank/DDBJ whole genome shotgun (WGS) entry which is preliminary data.</text>
</comment>
<evidence type="ECO:0000259" key="8">
    <source>
        <dbReference type="PROSITE" id="PS51455"/>
    </source>
</evidence>
<dbReference type="EMBL" id="JBBPBN010000015">
    <property type="protein sequence ID" value="KAK9023702.1"/>
    <property type="molecule type" value="Genomic_DNA"/>
</dbReference>
<dbReference type="SUPFAM" id="SSF56104">
    <property type="entry name" value="SAICAR synthase-like"/>
    <property type="match status" value="1"/>
</dbReference>
<dbReference type="InterPro" id="IPR002423">
    <property type="entry name" value="Cpn60/GroEL/TCP-1"/>
</dbReference>
<dbReference type="InterPro" id="IPR027484">
    <property type="entry name" value="PInositol-4-P-5-kinase_N"/>
</dbReference>
<dbReference type="Gene3D" id="3.30.800.10">
    <property type="entry name" value="Phosphatidylinositol Phosphate Kinase II Beta"/>
    <property type="match status" value="1"/>
</dbReference>
<feature type="domain" description="PIPK" evidence="8">
    <location>
        <begin position="1403"/>
        <end position="1727"/>
    </location>
</feature>
<name>A0ABR2SEW0_9ROSI</name>